<dbReference type="InterPro" id="IPR051320">
    <property type="entry name" value="Viral_Replic_Matur_Polypro"/>
</dbReference>
<dbReference type="PANTHER" id="PTHR33064:SF37">
    <property type="entry name" value="RIBONUCLEASE H"/>
    <property type="match status" value="1"/>
</dbReference>
<keyword evidence="6" id="KW-0378">Hydrolase</keyword>
<dbReference type="Gene3D" id="3.30.70.270">
    <property type="match status" value="2"/>
</dbReference>
<evidence type="ECO:0000256" key="3">
    <source>
        <dbReference type="ARBA" id="ARBA00022695"/>
    </source>
</evidence>
<keyword evidence="2" id="KW-0808">Transferase</keyword>
<dbReference type="Pfam" id="PF00078">
    <property type="entry name" value="RVT_1"/>
    <property type="match status" value="1"/>
</dbReference>
<dbReference type="PANTHER" id="PTHR33064">
    <property type="entry name" value="POL PROTEIN"/>
    <property type="match status" value="1"/>
</dbReference>
<evidence type="ECO:0000259" key="8">
    <source>
        <dbReference type="PROSITE" id="PS50878"/>
    </source>
</evidence>
<dbReference type="GO" id="GO:0004519">
    <property type="term" value="F:endonuclease activity"/>
    <property type="evidence" value="ECO:0007669"/>
    <property type="project" value="UniProtKB-KW"/>
</dbReference>
<dbReference type="InterPro" id="IPR043128">
    <property type="entry name" value="Rev_trsase/Diguanyl_cyclase"/>
</dbReference>
<keyword evidence="5" id="KW-0255">Endonuclease</keyword>
<dbReference type="PROSITE" id="PS50878">
    <property type="entry name" value="RT_POL"/>
    <property type="match status" value="1"/>
</dbReference>
<evidence type="ECO:0000313" key="9">
    <source>
        <dbReference type="EMBL" id="CAC5390493.1"/>
    </source>
</evidence>
<dbReference type="OrthoDB" id="10066870at2759"/>
<keyword evidence="1" id="KW-0645">Protease</keyword>
<evidence type="ECO:0000256" key="6">
    <source>
        <dbReference type="ARBA" id="ARBA00022801"/>
    </source>
</evidence>
<dbReference type="AlphaFoldDB" id="A0A6J8C2S9"/>
<evidence type="ECO:0000313" key="10">
    <source>
        <dbReference type="Proteomes" id="UP000507470"/>
    </source>
</evidence>
<dbReference type="FunFam" id="3.30.70.270:FF:000020">
    <property type="entry name" value="Transposon Tf2-6 polyprotein-like Protein"/>
    <property type="match status" value="1"/>
</dbReference>
<accession>A0A6J8C2S9</accession>
<dbReference type="GO" id="GO:0008233">
    <property type="term" value="F:peptidase activity"/>
    <property type="evidence" value="ECO:0007669"/>
    <property type="project" value="UniProtKB-KW"/>
</dbReference>
<dbReference type="FunFam" id="3.10.10.10:FF:000007">
    <property type="entry name" value="Retrovirus-related Pol polyprotein from transposon 17.6-like Protein"/>
    <property type="match status" value="1"/>
</dbReference>
<dbReference type="SUPFAM" id="SSF56672">
    <property type="entry name" value="DNA/RNA polymerases"/>
    <property type="match status" value="1"/>
</dbReference>
<evidence type="ECO:0000256" key="4">
    <source>
        <dbReference type="ARBA" id="ARBA00022722"/>
    </source>
</evidence>
<keyword evidence="7" id="KW-0695">RNA-directed DNA polymerase</keyword>
<gene>
    <name evidence="9" type="ORF">MCOR_25587</name>
</gene>
<dbReference type="InterPro" id="IPR000477">
    <property type="entry name" value="RT_dom"/>
</dbReference>
<keyword evidence="10" id="KW-1185">Reference proteome</keyword>
<feature type="domain" description="Reverse transcriptase" evidence="8">
    <location>
        <begin position="2"/>
        <end position="181"/>
    </location>
</feature>
<dbReference type="EMBL" id="CACVKT020004542">
    <property type="protein sequence ID" value="CAC5390493.1"/>
    <property type="molecule type" value="Genomic_DNA"/>
</dbReference>
<dbReference type="GO" id="GO:0003964">
    <property type="term" value="F:RNA-directed DNA polymerase activity"/>
    <property type="evidence" value="ECO:0007669"/>
    <property type="project" value="UniProtKB-KW"/>
</dbReference>
<organism evidence="9 10">
    <name type="scientific">Mytilus coruscus</name>
    <name type="common">Sea mussel</name>
    <dbReference type="NCBI Taxonomy" id="42192"/>
    <lineage>
        <taxon>Eukaryota</taxon>
        <taxon>Metazoa</taxon>
        <taxon>Spiralia</taxon>
        <taxon>Lophotrochozoa</taxon>
        <taxon>Mollusca</taxon>
        <taxon>Bivalvia</taxon>
        <taxon>Autobranchia</taxon>
        <taxon>Pteriomorphia</taxon>
        <taxon>Mytilida</taxon>
        <taxon>Mytiloidea</taxon>
        <taxon>Mytilidae</taxon>
        <taxon>Mytilinae</taxon>
        <taxon>Mytilus</taxon>
    </lineage>
</organism>
<evidence type="ECO:0000256" key="2">
    <source>
        <dbReference type="ARBA" id="ARBA00022679"/>
    </source>
</evidence>
<dbReference type="CDD" id="cd01647">
    <property type="entry name" value="RT_LTR"/>
    <property type="match status" value="1"/>
</dbReference>
<protein>
    <submittedName>
        <fullName evidence="9">Retrovirus-related Pol polyprotein from transposon 17.6</fullName>
    </submittedName>
</protein>
<keyword evidence="4" id="KW-0540">Nuclease</keyword>
<proteinExistence type="predicted"/>
<dbReference type="Proteomes" id="UP000507470">
    <property type="component" value="Unassembled WGS sequence"/>
</dbReference>
<reference evidence="9 10" key="1">
    <citation type="submission" date="2020-06" db="EMBL/GenBank/DDBJ databases">
        <authorList>
            <person name="Li R."/>
            <person name="Bekaert M."/>
        </authorList>
    </citation>
    <scope>NUCLEOTIDE SEQUENCE [LARGE SCALE GENOMIC DNA]</scope>
    <source>
        <strain evidence="10">wild</strain>
    </source>
</reference>
<evidence type="ECO:0000256" key="5">
    <source>
        <dbReference type="ARBA" id="ARBA00022759"/>
    </source>
</evidence>
<dbReference type="InterPro" id="IPR043502">
    <property type="entry name" value="DNA/RNA_pol_sf"/>
</dbReference>
<name>A0A6J8C2S9_MYTCO</name>
<evidence type="ECO:0000256" key="1">
    <source>
        <dbReference type="ARBA" id="ARBA00022670"/>
    </source>
</evidence>
<keyword evidence="3" id="KW-0548">Nucleotidyltransferase</keyword>
<sequence>MLDQRVIENSSSPWASPLLLIRKKNGKIRPAVDYRKINSQTVCDIYPLPRIQDCLDAVSGANLFSVFDLTSGFHQIPVKLEDRPKTAFKTKYGLYEFKTMPFGVCKGPATCQMLMELVLNGLQWQICLIYLDDIFVFGKNFEEHMDRLDIILNRISKAGLKLKPEKCDLLQSEVTFLGHVISNKGIQPNPDNVYKILTWPTPKTVTEVRQVLSMGSYYRRFVKDFSSLVKPLTELTKKIKGFNWTQDCQVAFDKFKGYLQAQK</sequence>
<dbReference type="GO" id="GO:0006508">
    <property type="term" value="P:proteolysis"/>
    <property type="evidence" value="ECO:0007669"/>
    <property type="project" value="UniProtKB-KW"/>
</dbReference>
<evidence type="ECO:0000256" key="7">
    <source>
        <dbReference type="ARBA" id="ARBA00022918"/>
    </source>
</evidence>
<dbReference type="Gene3D" id="3.10.10.10">
    <property type="entry name" value="HIV Type 1 Reverse Transcriptase, subunit A, domain 1"/>
    <property type="match status" value="1"/>
</dbReference>